<evidence type="ECO:0000313" key="1">
    <source>
        <dbReference type="EMBL" id="KAH3799424.1"/>
    </source>
</evidence>
<keyword evidence="2" id="KW-1185">Reference proteome</keyword>
<reference evidence="1" key="1">
    <citation type="journal article" date="2019" name="bioRxiv">
        <title>The Genome of the Zebra Mussel, Dreissena polymorpha: A Resource for Invasive Species Research.</title>
        <authorList>
            <person name="McCartney M.A."/>
            <person name="Auch B."/>
            <person name="Kono T."/>
            <person name="Mallez S."/>
            <person name="Zhang Y."/>
            <person name="Obille A."/>
            <person name="Becker A."/>
            <person name="Abrahante J.E."/>
            <person name="Garbe J."/>
            <person name="Badalamenti J.P."/>
            <person name="Herman A."/>
            <person name="Mangelson H."/>
            <person name="Liachko I."/>
            <person name="Sullivan S."/>
            <person name="Sone E.D."/>
            <person name="Koren S."/>
            <person name="Silverstein K.A.T."/>
            <person name="Beckman K.B."/>
            <person name="Gohl D.M."/>
        </authorList>
    </citation>
    <scope>NUCLEOTIDE SEQUENCE</scope>
    <source>
        <strain evidence="1">Duluth1</strain>
        <tissue evidence="1">Whole animal</tissue>
    </source>
</reference>
<dbReference type="EMBL" id="JAIWYP010000007">
    <property type="protein sequence ID" value="KAH3799424.1"/>
    <property type="molecule type" value="Genomic_DNA"/>
</dbReference>
<organism evidence="1 2">
    <name type="scientific">Dreissena polymorpha</name>
    <name type="common">Zebra mussel</name>
    <name type="synonym">Mytilus polymorpha</name>
    <dbReference type="NCBI Taxonomy" id="45954"/>
    <lineage>
        <taxon>Eukaryota</taxon>
        <taxon>Metazoa</taxon>
        <taxon>Spiralia</taxon>
        <taxon>Lophotrochozoa</taxon>
        <taxon>Mollusca</taxon>
        <taxon>Bivalvia</taxon>
        <taxon>Autobranchia</taxon>
        <taxon>Heteroconchia</taxon>
        <taxon>Euheterodonta</taxon>
        <taxon>Imparidentia</taxon>
        <taxon>Neoheterodontei</taxon>
        <taxon>Myida</taxon>
        <taxon>Dreissenoidea</taxon>
        <taxon>Dreissenidae</taxon>
        <taxon>Dreissena</taxon>
    </lineage>
</organism>
<accession>A0A9D4FKQ5</accession>
<reference evidence="1" key="2">
    <citation type="submission" date="2020-11" db="EMBL/GenBank/DDBJ databases">
        <authorList>
            <person name="McCartney M.A."/>
            <person name="Auch B."/>
            <person name="Kono T."/>
            <person name="Mallez S."/>
            <person name="Becker A."/>
            <person name="Gohl D.M."/>
            <person name="Silverstein K.A.T."/>
            <person name="Koren S."/>
            <person name="Bechman K.B."/>
            <person name="Herman A."/>
            <person name="Abrahante J.E."/>
            <person name="Garbe J."/>
        </authorList>
    </citation>
    <scope>NUCLEOTIDE SEQUENCE</scope>
    <source>
        <strain evidence="1">Duluth1</strain>
        <tissue evidence="1">Whole animal</tissue>
    </source>
</reference>
<gene>
    <name evidence="1" type="ORF">DPMN_153032</name>
</gene>
<dbReference type="Proteomes" id="UP000828390">
    <property type="component" value="Unassembled WGS sequence"/>
</dbReference>
<name>A0A9D4FKQ5_DREPO</name>
<evidence type="ECO:0000313" key="2">
    <source>
        <dbReference type="Proteomes" id="UP000828390"/>
    </source>
</evidence>
<sequence length="158" mass="18406">MNLQTNSTISLTQQENCFHVKRHLCNKLPTDIYLDYSHILTKTTHRYLPRSQILNSVTSSKKLNTTHRYLPRIWLWTDGKTEGQKDGRTDNAKILSLRLWRGITSYSQILTYIRDLSSQILNSSQRLNSVTSSKKLNSCNKHIYCNKLPTDIYLESET</sequence>
<dbReference type="AlphaFoldDB" id="A0A9D4FKQ5"/>
<proteinExistence type="predicted"/>
<comment type="caution">
    <text evidence="1">The sequence shown here is derived from an EMBL/GenBank/DDBJ whole genome shotgun (WGS) entry which is preliminary data.</text>
</comment>
<protein>
    <submittedName>
        <fullName evidence="1">Uncharacterized protein</fullName>
    </submittedName>
</protein>